<sequence length="297" mass="33604">MEHLIEIHHITKDYGRQRGVFDLSFQVKKGEVLGFLGPNGAGKTTTIRQLLGFIKPDSGSLRIAGMDCFQDADKIQNYLGYLPGETAFIDSMNGMEFIQFVAKMKGMKDLGRAQELMSRFDFNPTGKIKKMSKGMKQKIGIVCAFMQDPEILILDEPTSGLDPLMQEQFVSLILQEKKRGKTILMSSHMFEEVEKTCDRAVIIRNGRLVAVESMETLRSNRKKIMEITFQTNEMAAAFASEVSNAVCEKETVVLNVGMDLDEVIKKAAIYTVVDMNVHTQSLEEFFLHFYSLKEEEK</sequence>
<proteinExistence type="inferred from homology"/>
<dbReference type="PANTHER" id="PTHR42711:SF5">
    <property type="entry name" value="ABC TRANSPORTER ATP-BINDING PROTEIN NATA"/>
    <property type="match status" value="1"/>
</dbReference>
<accession>A0A9D1EG90</accession>
<evidence type="ECO:0000256" key="2">
    <source>
        <dbReference type="ARBA" id="ARBA00022448"/>
    </source>
</evidence>
<dbReference type="SUPFAM" id="SSF52540">
    <property type="entry name" value="P-loop containing nucleoside triphosphate hydrolases"/>
    <property type="match status" value="1"/>
</dbReference>
<dbReference type="EMBL" id="DVHN01000134">
    <property type="protein sequence ID" value="HIR89358.1"/>
    <property type="molecule type" value="Genomic_DNA"/>
</dbReference>
<evidence type="ECO:0000256" key="3">
    <source>
        <dbReference type="ARBA" id="ARBA00022741"/>
    </source>
</evidence>
<evidence type="ECO:0000256" key="4">
    <source>
        <dbReference type="ARBA" id="ARBA00022840"/>
    </source>
</evidence>
<organism evidence="6 7">
    <name type="scientific">Candidatus Fimimorpha faecalis</name>
    <dbReference type="NCBI Taxonomy" id="2840824"/>
    <lineage>
        <taxon>Bacteria</taxon>
        <taxon>Bacillati</taxon>
        <taxon>Bacillota</taxon>
        <taxon>Clostridia</taxon>
        <taxon>Eubacteriales</taxon>
        <taxon>Candidatus Fimimorpha</taxon>
    </lineage>
</organism>
<dbReference type="Pfam" id="PF00005">
    <property type="entry name" value="ABC_tran"/>
    <property type="match status" value="1"/>
</dbReference>
<protein>
    <submittedName>
        <fullName evidence="6">ABC transporter ATP-binding protein</fullName>
    </submittedName>
</protein>
<reference evidence="6" key="2">
    <citation type="journal article" date="2021" name="PeerJ">
        <title>Extensive microbial diversity within the chicken gut microbiome revealed by metagenomics and culture.</title>
        <authorList>
            <person name="Gilroy R."/>
            <person name="Ravi A."/>
            <person name="Getino M."/>
            <person name="Pursley I."/>
            <person name="Horton D.L."/>
            <person name="Alikhan N.F."/>
            <person name="Baker D."/>
            <person name="Gharbi K."/>
            <person name="Hall N."/>
            <person name="Watson M."/>
            <person name="Adriaenssens E.M."/>
            <person name="Foster-Nyarko E."/>
            <person name="Jarju S."/>
            <person name="Secka A."/>
            <person name="Antonio M."/>
            <person name="Oren A."/>
            <person name="Chaudhuri R.R."/>
            <person name="La Ragione R."/>
            <person name="Hildebrand F."/>
            <person name="Pallen M.J."/>
        </authorList>
    </citation>
    <scope>NUCLEOTIDE SEQUENCE</scope>
    <source>
        <strain evidence="6">ChiW13-3771</strain>
    </source>
</reference>
<keyword evidence="2" id="KW-0813">Transport</keyword>
<dbReference type="Proteomes" id="UP000824201">
    <property type="component" value="Unassembled WGS sequence"/>
</dbReference>
<keyword evidence="4 6" id="KW-0067">ATP-binding</keyword>
<dbReference type="PROSITE" id="PS50893">
    <property type="entry name" value="ABC_TRANSPORTER_2"/>
    <property type="match status" value="1"/>
</dbReference>
<dbReference type="Gene3D" id="3.40.50.300">
    <property type="entry name" value="P-loop containing nucleotide triphosphate hydrolases"/>
    <property type="match status" value="1"/>
</dbReference>
<dbReference type="InterPro" id="IPR003593">
    <property type="entry name" value="AAA+_ATPase"/>
</dbReference>
<name>A0A9D1EG90_9FIRM</name>
<keyword evidence="3" id="KW-0547">Nucleotide-binding</keyword>
<reference evidence="6" key="1">
    <citation type="submission" date="2020-10" db="EMBL/GenBank/DDBJ databases">
        <authorList>
            <person name="Gilroy R."/>
        </authorList>
    </citation>
    <scope>NUCLEOTIDE SEQUENCE</scope>
    <source>
        <strain evidence="6">ChiW13-3771</strain>
    </source>
</reference>
<evidence type="ECO:0000259" key="5">
    <source>
        <dbReference type="PROSITE" id="PS50893"/>
    </source>
</evidence>
<evidence type="ECO:0000256" key="1">
    <source>
        <dbReference type="ARBA" id="ARBA00005417"/>
    </source>
</evidence>
<dbReference type="InterPro" id="IPR050763">
    <property type="entry name" value="ABC_transporter_ATP-binding"/>
</dbReference>
<dbReference type="CDD" id="cd03230">
    <property type="entry name" value="ABC_DR_subfamily_A"/>
    <property type="match status" value="1"/>
</dbReference>
<evidence type="ECO:0000313" key="7">
    <source>
        <dbReference type="Proteomes" id="UP000824201"/>
    </source>
</evidence>
<dbReference type="GO" id="GO:0005524">
    <property type="term" value="F:ATP binding"/>
    <property type="evidence" value="ECO:0007669"/>
    <property type="project" value="UniProtKB-KW"/>
</dbReference>
<evidence type="ECO:0000313" key="6">
    <source>
        <dbReference type="EMBL" id="HIR89358.1"/>
    </source>
</evidence>
<dbReference type="AlphaFoldDB" id="A0A9D1EG90"/>
<dbReference type="PANTHER" id="PTHR42711">
    <property type="entry name" value="ABC TRANSPORTER ATP-BINDING PROTEIN"/>
    <property type="match status" value="1"/>
</dbReference>
<dbReference type="GO" id="GO:0016887">
    <property type="term" value="F:ATP hydrolysis activity"/>
    <property type="evidence" value="ECO:0007669"/>
    <property type="project" value="InterPro"/>
</dbReference>
<dbReference type="SMART" id="SM00382">
    <property type="entry name" value="AAA"/>
    <property type="match status" value="1"/>
</dbReference>
<gene>
    <name evidence="6" type="ORF">IAC96_10435</name>
</gene>
<comment type="similarity">
    <text evidence="1">Belongs to the ABC transporter superfamily.</text>
</comment>
<dbReference type="PROSITE" id="PS00211">
    <property type="entry name" value="ABC_TRANSPORTER_1"/>
    <property type="match status" value="1"/>
</dbReference>
<comment type="caution">
    <text evidence="6">The sequence shown here is derived from an EMBL/GenBank/DDBJ whole genome shotgun (WGS) entry which is preliminary data.</text>
</comment>
<feature type="domain" description="ABC transporter" evidence="5">
    <location>
        <begin position="5"/>
        <end position="230"/>
    </location>
</feature>
<dbReference type="InterPro" id="IPR027417">
    <property type="entry name" value="P-loop_NTPase"/>
</dbReference>
<dbReference type="InterPro" id="IPR017871">
    <property type="entry name" value="ABC_transporter-like_CS"/>
</dbReference>
<dbReference type="InterPro" id="IPR003439">
    <property type="entry name" value="ABC_transporter-like_ATP-bd"/>
</dbReference>